<keyword evidence="1" id="KW-0597">Phosphoprotein</keyword>
<dbReference type="InterPro" id="IPR011006">
    <property type="entry name" value="CheY-like_superfamily"/>
</dbReference>
<dbReference type="GO" id="GO:0000160">
    <property type="term" value="P:phosphorelay signal transduction system"/>
    <property type="evidence" value="ECO:0007669"/>
    <property type="project" value="InterPro"/>
</dbReference>
<dbReference type="OrthoDB" id="673128at2"/>
<dbReference type="Pfam" id="PF00072">
    <property type="entry name" value="Response_reg"/>
    <property type="match status" value="1"/>
</dbReference>
<protein>
    <submittedName>
        <fullName evidence="3">CheY chemotaxis protein or a CheY-like REC (Receiver) domain</fullName>
    </submittedName>
</protein>
<dbReference type="PANTHER" id="PTHR44520">
    <property type="entry name" value="RESPONSE REGULATOR RCP1-RELATED"/>
    <property type="match status" value="1"/>
</dbReference>
<dbReference type="EMBL" id="FUYL01000002">
    <property type="protein sequence ID" value="SKB35418.1"/>
    <property type="molecule type" value="Genomic_DNA"/>
</dbReference>
<feature type="modified residue" description="4-aspartylphosphate" evidence="1">
    <location>
        <position position="70"/>
    </location>
</feature>
<dbReference type="Proteomes" id="UP000190339">
    <property type="component" value="Unassembled WGS sequence"/>
</dbReference>
<sequence>MDQINNNMNEEIIVLLIDDSDVDNFINKAIVSKEEYVSQIIVKNSGLDALVFLNIIVDQPESYPDFIFLDIRMPGMSGFEFLEEYMKLPEAITNHPKIYILSSSMDPLDNEKGANYSVVKGHLTKPLAHHNLTDLLLADS</sequence>
<dbReference type="AlphaFoldDB" id="A0A1T5AKB2"/>
<dbReference type="Gene3D" id="3.40.50.2300">
    <property type="match status" value="1"/>
</dbReference>
<dbReference type="InterPro" id="IPR001789">
    <property type="entry name" value="Sig_transdc_resp-reg_receiver"/>
</dbReference>
<dbReference type="STRING" id="561365.SAMN05660866_01059"/>
<organism evidence="3 4">
    <name type="scientific">Maribacter arcticus</name>
    <dbReference type="NCBI Taxonomy" id="561365"/>
    <lineage>
        <taxon>Bacteria</taxon>
        <taxon>Pseudomonadati</taxon>
        <taxon>Bacteroidota</taxon>
        <taxon>Flavobacteriia</taxon>
        <taxon>Flavobacteriales</taxon>
        <taxon>Flavobacteriaceae</taxon>
        <taxon>Maribacter</taxon>
    </lineage>
</organism>
<proteinExistence type="predicted"/>
<name>A0A1T5AKB2_9FLAO</name>
<dbReference type="RefSeq" id="WP_079511547.1">
    <property type="nucleotide sequence ID" value="NZ_FUYL01000002.1"/>
</dbReference>
<evidence type="ECO:0000313" key="3">
    <source>
        <dbReference type="EMBL" id="SKB35418.1"/>
    </source>
</evidence>
<dbReference type="SMART" id="SM00448">
    <property type="entry name" value="REC"/>
    <property type="match status" value="1"/>
</dbReference>
<dbReference type="PANTHER" id="PTHR44520:SF2">
    <property type="entry name" value="RESPONSE REGULATOR RCP1"/>
    <property type="match status" value="1"/>
</dbReference>
<evidence type="ECO:0000259" key="2">
    <source>
        <dbReference type="PROSITE" id="PS50110"/>
    </source>
</evidence>
<dbReference type="PROSITE" id="PS50110">
    <property type="entry name" value="RESPONSE_REGULATORY"/>
    <property type="match status" value="1"/>
</dbReference>
<dbReference type="InterPro" id="IPR052893">
    <property type="entry name" value="TCS_response_regulator"/>
</dbReference>
<keyword evidence="4" id="KW-1185">Reference proteome</keyword>
<gene>
    <name evidence="3" type="ORF">SAMN05660866_01059</name>
</gene>
<evidence type="ECO:0000313" key="4">
    <source>
        <dbReference type="Proteomes" id="UP000190339"/>
    </source>
</evidence>
<evidence type="ECO:0000256" key="1">
    <source>
        <dbReference type="PROSITE-ProRule" id="PRU00169"/>
    </source>
</evidence>
<dbReference type="SUPFAM" id="SSF52172">
    <property type="entry name" value="CheY-like"/>
    <property type="match status" value="1"/>
</dbReference>
<feature type="domain" description="Response regulatory" evidence="2">
    <location>
        <begin position="13"/>
        <end position="140"/>
    </location>
</feature>
<reference evidence="4" key="1">
    <citation type="submission" date="2017-02" db="EMBL/GenBank/DDBJ databases">
        <authorList>
            <person name="Varghese N."/>
            <person name="Submissions S."/>
        </authorList>
    </citation>
    <scope>NUCLEOTIDE SEQUENCE [LARGE SCALE GENOMIC DNA]</scope>
    <source>
        <strain evidence="4">DSM 23546</strain>
    </source>
</reference>
<accession>A0A1T5AKB2</accession>